<proteinExistence type="inferred from homology"/>
<evidence type="ECO:0000259" key="5">
    <source>
        <dbReference type="PROSITE" id="PS50111"/>
    </source>
</evidence>
<dbReference type="PANTHER" id="PTHR32089:SF112">
    <property type="entry name" value="LYSOZYME-LIKE PROTEIN-RELATED"/>
    <property type="match status" value="1"/>
</dbReference>
<organism evidence="7 8">
    <name type="scientific">Denitromonas halophila</name>
    <dbReference type="NCBI Taxonomy" id="1629404"/>
    <lineage>
        <taxon>Bacteria</taxon>
        <taxon>Pseudomonadati</taxon>
        <taxon>Pseudomonadota</taxon>
        <taxon>Betaproteobacteria</taxon>
        <taxon>Rhodocyclales</taxon>
        <taxon>Zoogloeaceae</taxon>
        <taxon>Denitromonas</taxon>
    </lineage>
</organism>
<evidence type="ECO:0000256" key="3">
    <source>
        <dbReference type="PROSITE-ProRule" id="PRU00284"/>
    </source>
</evidence>
<evidence type="ECO:0000256" key="1">
    <source>
        <dbReference type="ARBA" id="ARBA00023224"/>
    </source>
</evidence>
<sequence>MQWFNRMGLARQFLLPVVVSGLVVMAAVMLLLNQMRSDTATAAGINTASAVADQIISLRAFYTKEIVPRARTAGATLNYDFLDHNNVLPLPATLVKTLGESIARDHEGMQVRLYSRFPFPHRAKTERYDAFEQAALDALDKSPKTPFSRVETINGRLSLRYAVGDLMAEGCVGCHNSHPETPKNDWKVGDLRGVIGVTVPIDGIANEINGGVGQVMALILGGGLLVAVLAWFVARRVSMSAAALSDAAHQVQVNCDLRVRAPEGTGELARISDSFNHLLDSLNEIIRGVRSNAEAVDGSAQRLSTAAEQVHAASTAQADAAAETAAAMEEMSVSVSTVADHASDVTGLAGDNLSQARQGQKTLAELSSELVRTEAAVHAIAESVTEFVARTRSIENMTGQVTEIAEQTNLLALNAAIEAARAGEQGRGFAVVADEVRKLAEKSAKAAHEIDRVTASLADQSKSVESAVAQGTAALDAGKVHLDSMNGIMAATGESATRAAQGMTEISGSVKEQTCASHTIAQHVEQIARATDENAAAVARTAEAAESLRQLSTDLKASVDRFQV</sequence>
<name>A0A557QIG4_9RHOO</name>
<comment type="caution">
    <text evidence="7">The sequence shown here is derived from an EMBL/GenBank/DDBJ whole genome shotgun (WGS) entry which is preliminary data.</text>
</comment>
<feature type="domain" description="Methyl-accepting transducer" evidence="5">
    <location>
        <begin position="292"/>
        <end position="549"/>
    </location>
</feature>
<evidence type="ECO:0000256" key="2">
    <source>
        <dbReference type="ARBA" id="ARBA00029447"/>
    </source>
</evidence>
<gene>
    <name evidence="7" type="ORF">FHP91_17345</name>
</gene>
<keyword evidence="1 3" id="KW-0807">Transducer</keyword>
<dbReference type="GO" id="GO:0004888">
    <property type="term" value="F:transmembrane signaling receptor activity"/>
    <property type="evidence" value="ECO:0007669"/>
    <property type="project" value="InterPro"/>
</dbReference>
<feature type="transmembrane region" description="Helical" evidence="4">
    <location>
        <begin position="215"/>
        <end position="234"/>
    </location>
</feature>
<evidence type="ECO:0000256" key="4">
    <source>
        <dbReference type="SAM" id="Phobius"/>
    </source>
</evidence>
<reference evidence="7 8" key="1">
    <citation type="submission" date="2019-07" db="EMBL/GenBank/DDBJ databases">
        <title>The pathways for chlorine oxyanion respiration interact through the shared metabolite chlorate.</title>
        <authorList>
            <person name="Barnum T.P."/>
            <person name="Cheng Y."/>
            <person name="Hill K.A."/>
            <person name="Lucas L.N."/>
            <person name="Carlson H.K."/>
            <person name="Coates J.D."/>
        </authorList>
    </citation>
    <scope>NUCLEOTIDE SEQUENCE [LARGE SCALE GENOMIC DNA]</scope>
    <source>
        <strain evidence="7 8">SFB-3</strain>
    </source>
</reference>
<dbReference type="InterPro" id="IPR021796">
    <property type="entry name" value="Tll0287-like_dom"/>
</dbReference>
<dbReference type="SUPFAM" id="SSF58104">
    <property type="entry name" value="Methyl-accepting chemotaxis protein (MCP) signaling domain"/>
    <property type="match status" value="1"/>
</dbReference>
<dbReference type="Pfam" id="PF11845">
    <property type="entry name" value="Tll0287-like"/>
    <property type="match status" value="1"/>
</dbReference>
<dbReference type="PRINTS" id="PR00260">
    <property type="entry name" value="CHEMTRNSDUCR"/>
</dbReference>
<dbReference type="InterPro" id="IPR004089">
    <property type="entry name" value="MCPsignal_dom"/>
</dbReference>
<keyword evidence="8" id="KW-1185">Reference proteome</keyword>
<dbReference type="AlphaFoldDB" id="A0A557QIG4"/>
<dbReference type="Pfam" id="PF00015">
    <property type="entry name" value="MCPsignal"/>
    <property type="match status" value="1"/>
</dbReference>
<dbReference type="SMART" id="SM00304">
    <property type="entry name" value="HAMP"/>
    <property type="match status" value="1"/>
</dbReference>
<dbReference type="GO" id="GO:0006935">
    <property type="term" value="P:chemotaxis"/>
    <property type="evidence" value="ECO:0007669"/>
    <property type="project" value="InterPro"/>
</dbReference>
<accession>A0A557QIG4</accession>
<dbReference type="EMBL" id="VMNK01000016">
    <property type="protein sequence ID" value="TVO52699.1"/>
    <property type="molecule type" value="Genomic_DNA"/>
</dbReference>
<feature type="transmembrane region" description="Helical" evidence="4">
    <location>
        <begin position="12"/>
        <end position="32"/>
    </location>
</feature>
<dbReference type="Proteomes" id="UP000319502">
    <property type="component" value="Unassembled WGS sequence"/>
</dbReference>
<keyword evidence="4" id="KW-0812">Transmembrane</keyword>
<dbReference type="RefSeq" id="WP_144310784.1">
    <property type="nucleotide sequence ID" value="NZ_VMNK01000016.1"/>
</dbReference>
<dbReference type="Gene3D" id="1.10.287.950">
    <property type="entry name" value="Methyl-accepting chemotaxis protein"/>
    <property type="match status" value="1"/>
</dbReference>
<dbReference type="GO" id="GO:0016020">
    <property type="term" value="C:membrane"/>
    <property type="evidence" value="ECO:0007669"/>
    <property type="project" value="InterPro"/>
</dbReference>
<protein>
    <submittedName>
        <fullName evidence="7">Methyl-accepting chemotaxis protein</fullName>
    </submittedName>
</protein>
<dbReference type="InterPro" id="IPR004090">
    <property type="entry name" value="Chemotax_Me-accpt_rcpt"/>
</dbReference>
<dbReference type="OrthoDB" id="5298208at2"/>
<evidence type="ECO:0000313" key="8">
    <source>
        <dbReference type="Proteomes" id="UP000319502"/>
    </source>
</evidence>
<dbReference type="PANTHER" id="PTHR32089">
    <property type="entry name" value="METHYL-ACCEPTING CHEMOTAXIS PROTEIN MCPB"/>
    <property type="match status" value="1"/>
</dbReference>
<dbReference type="InterPro" id="IPR003660">
    <property type="entry name" value="HAMP_dom"/>
</dbReference>
<keyword evidence="4" id="KW-1133">Transmembrane helix</keyword>
<dbReference type="SMART" id="SM00283">
    <property type="entry name" value="MA"/>
    <property type="match status" value="1"/>
</dbReference>
<feature type="domain" description="HAMP" evidence="6">
    <location>
        <begin position="235"/>
        <end position="287"/>
    </location>
</feature>
<evidence type="ECO:0000259" key="6">
    <source>
        <dbReference type="PROSITE" id="PS50885"/>
    </source>
</evidence>
<keyword evidence="4" id="KW-0472">Membrane</keyword>
<dbReference type="GO" id="GO:0007165">
    <property type="term" value="P:signal transduction"/>
    <property type="evidence" value="ECO:0007669"/>
    <property type="project" value="UniProtKB-KW"/>
</dbReference>
<dbReference type="PROSITE" id="PS50885">
    <property type="entry name" value="HAMP"/>
    <property type="match status" value="1"/>
</dbReference>
<evidence type="ECO:0000313" key="7">
    <source>
        <dbReference type="EMBL" id="TVO52699.1"/>
    </source>
</evidence>
<comment type="similarity">
    <text evidence="2">Belongs to the methyl-accepting chemotaxis (MCP) protein family.</text>
</comment>
<dbReference type="PROSITE" id="PS50111">
    <property type="entry name" value="CHEMOTAXIS_TRANSDUC_2"/>
    <property type="match status" value="1"/>
</dbReference>